<reference evidence="1 2" key="1">
    <citation type="submission" date="2018-10" db="EMBL/GenBank/DDBJ databases">
        <title>Genomic Encyclopedia of Type Strains, Phase IV (KMG-IV): sequencing the most valuable type-strain genomes for metagenomic binning, comparative biology and taxonomic classification.</title>
        <authorList>
            <person name="Goeker M."/>
        </authorList>
    </citation>
    <scope>NUCLEOTIDE SEQUENCE [LARGE SCALE GENOMIC DNA]</scope>
    <source>
        <strain evidence="1 2">DSM 22008</strain>
    </source>
</reference>
<dbReference type="InterPro" id="IPR007709">
    <property type="entry name" value="N-FG_amidohydro"/>
</dbReference>
<gene>
    <name evidence="1" type="ORF">DES40_2468</name>
</gene>
<dbReference type="GO" id="GO:0016787">
    <property type="term" value="F:hydrolase activity"/>
    <property type="evidence" value="ECO:0007669"/>
    <property type="project" value="UniProtKB-KW"/>
</dbReference>
<evidence type="ECO:0000313" key="1">
    <source>
        <dbReference type="EMBL" id="RKQ69664.1"/>
    </source>
</evidence>
<dbReference type="RefSeq" id="WP_121102574.1">
    <property type="nucleotide sequence ID" value="NZ_RBII01000002.1"/>
</dbReference>
<accession>A0A420WF93</accession>
<name>A0A420WF93_9PROT</name>
<dbReference type="Proteomes" id="UP000282211">
    <property type="component" value="Unassembled WGS sequence"/>
</dbReference>
<comment type="caution">
    <text evidence="1">The sequence shown here is derived from an EMBL/GenBank/DDBJ whole genome shotgun (WGS) entry which is preliminary data.</text>
</comment>
<dbReference type="EMBL" id="RBII01000002">
    <property type="protein sequence ID" value="RKQ69664.1"/>
    <property type="molecule type" value="Genomic_DNA"/>
</dbReference>
<proteinExistence type="predicted"/>
<protein>
    <submittedName>
        <fullName evidence="1">N-formylglutamate amidohydrolase</fullName>
    </submittedName>
</protein>
<dbReference type="SUPFAM" id="SSF53187">
    <property type="entry name" value="Zn-dependent exopeptidases"/>
    <property type="match status" value="1"/>
</dbReference>
<dbReference type="OrthoDB" id="9802050at2"/>
<sequence>MSKTALEQELESLRVLSPAFTLSQPAQWRAGLIFSSPHSGHIYPQSFIDRSGLSVAQLRRNEDIFIHKLFSPCVTAGAPLLAARFPRCYVDVNRGEDELPSAWVKGPSKPSVRAQAGLGVIPTHMSESVEIYRRPLNLEIAELRLEHLYRPYHQALQDLIDDSVSRFGQALLIDCHSMPGFSPMGARRPDIILGDRFGKSCHPDTLARIQGIFRSAGYTVSTNYPYAGGFVTTHYGRPETGVEALQIEINRDLYLNPVTLAPKRGYDRLANDLARIIQTIIYQSIPDSRAAQ</sequence>
<dbReference type="AlphaFoldDB" id="A0A420WF93"/>
<dbReference type="Gene3D" id="3.40.630.40">
    <property type="entry name" value="Zn-dependent exopeptidases"/>
    <property type="match status" value="1"/>
</dbReference>
<dbReference type="Pfam" id="PF05013">
    <property type="entry name" value="FGase"/>
    <property type="match status" value="1"/>
</dbReference>
<keyword evidence="1" id="KW-0378">Hydrolase</keyword>
<keyword evidence="2" id="KW-1185">Reference proteome</keyword>
<organism evidence="1 2">
    <name type="scientific">Litorimonas taeanensis</name>
    <dbReference type="NCBI Taxonomy" id="568099"/>
    <lineage>
        <taxon>Bacteria</taxon>
        <taxon>Pseudomonadati</taxon>
        <taxon>Pseudomonadota</taxon>
        <taxon>Alphaproteobacteria</taxon>
        <taxon>Maricaulales</taxon>
        <taxon>Robiginitomaculaceae</taxon>
    </lineage>
</organism>
<evidence type="ECO:0000313" key="2">
    <source>
        <dbReference type="Proteomes" id="UP000282211"/>
    </source>
</evidence>
<dbReference type="InParanoid" id="A0A420WF93"/>